<dbReference type="InterPro" id="IPR001712">
    <property type="entry name" value="T3SS_FHIPEP"/>
</dbReference>
<comment type="similarity">
    <text evidence="2">Belongs to the FHIPEP (flagella/HR/invasion proteins export pore) family.</text>
</comment>
<reference evidence="10 11" key="1">
    <citation type="journal article" date="2020" name="Int. J. Syst. Evol. Microbiol.">
        <title>Paraburkholderia madseniana sp. nov., a phenolic acid-degrading bacterium isolated from acidic forest soil.</title>
        <authorList>
            <person name="Wilhelm R.C."/>
            <person name="Murphy S.J.L."/>
            <person name="Feriancek N.M."/>
            <person name="Karasz D.C."/>
            <person name="DeRito C.M."/>
            <person name="Newman J.D."/>
            <person name="Buckley D.H."/>
        </authorList>
    </citation>
    <scope>NUCLEOTIDE SEQUENCE [LARGE SCALE GENOMIC DNA]</scope>
    <source>
        <strain evidence="10 11">RP11</strain>
    </source>
</reference>
<gene>
    <name evidence="10" type="ORF">FSO04_37250</name>
</gene>
<evidence type="ECO:0000256" key="1">
    <source>
        <dbReference type="ARBA" id="ARBA00004429"/>
    </source>
</evidence>
<dbReference type="NCBIfam" id="TIGR01399">
    <property type="entry name" value="hrcV"/>
    <property type="match status" value="1"/>
</dbReference>
<evidence type="ECO:0000256" key="4">
    <source>
        <dbReference type="ARBA" id="ARBA00022475"/>
    </source>
</evidence>
<keyword evidence="3" id="KW-0813">Transport</keyword>
<comment type="caution">
    <text evidence="10">The sequence shown here is derived from an EMBL/GenBank/DDBJ whole genome shotgun (WGS) entry which is preliminary data.</text>
</comment>
<protein>
    <submittedName>
        <fullName evidence="10">EscV/YscV/HrcV family type III secretion system export apparatus protein</fullName>
    </submittedName>
</protein>
<dbReference type="RefSeq" id="WP_154566483.1">
    <property type="nucleotide sequence ID" value="NZ_VOSW01000107.1"/>
</dbReference>
<dbReference type="PANTHER" id="PTHR30161">
    <property type="entry name" value="FLAGELLAR EXPORT PROTEIN, MEMBRANE FLHA SUBUNIT-RELATED"/>
    <property type="match status" value="1"/>
</dbReference>
<feature type="transmembrane region" description="Helical" evidence="9">
    <location>
        <begin position="295"/>
        <end position="316"/>
    </location>
</feature>
<dbReference type="GO" id="GO:0009306">
    <property type="term" value="P:protein secretion"/>
    <property type="evidence" value="ECO:0007669"/>
    <property type="project" value="InterPro"/>
</dbReference>
<feature type="transmembrane region" description="Helical" evidence="9">
    <location>
        <begin position="257"/>
        <end position="274"/>
    </location>
</feature>
<dbReference type="Pfam" id="PF00771">
    <property type="entry name" value="FHIPEP"/>
    <property type="match status" value="1"/>
</dbReference>
<dbReference type="InterPro" id="IPR042194">
    <property type="entry name" value="FHIPEP_1"/>
</dbReference>
<evidence type="ECO:0000256" key="2">
    <source>
        <dbReference type="ARBA" id="ARBA00008835"/>
    </source>
</evidence>
<feature type="transmembrane region" description="Helical" evidence="9">
    <location>
        <begin position="129"/>
        <end position="148"/>
    </location>
</feature>
<evidence type="ECO:0000256" key="8">
    <source>
        <dbReference type="ARBA" id="ARBA00023136"/>
    </source>
</evidence>
<proteinExistence type="inferred from homology"/>
<dbReference type="OrthoDB" id="9759185at2"/>
<dbReference type="PIRSF" id="PIRSF005419">
    <property type="entry name" value="FlhA"/>
    <property type="match status" value="1"/>
</dbReference>
<evidence type="ECO:0000256" key="7">
    <source>
        <dbReference type="ARBA" id="ARBA00022989"/>
    </source>
</evidence>
<sequence>MSTPSTSSSAPSREAGANPLARVQKFIAKNQDVVLVALIIAVIALMIFPLPFPVLDGLIAFNIAISLTLLMSAIYVPEALAMSTFPSLLLFTTLLRLGLNIASVKLILLHAHAGEVIETFGRMVVGGNYVVGGVVFLIITIVQFVVIAKGSERVAEVGARFTLDGMPGKQMSIDADLRNNIITADDARKRRKHLELESQMHGGMDGAMKFVKGDAIAGLIISVVNIVAGICVGSMMMGMSVGDAAARYAILTVGDGMVSQIPSLFISIAAGVLITRVTGASAEESNLGADIGKQLLAQPKALMITAIILTICALLPGFPKPQFGLLALAVGGIGWSLMKKSKAAASAAEHVEMAAFAREGAKDLPPMLEQAAPMTAAPVLIRPSPELARRLQRDALNEAVEAARAEVHEDLGVPFPGMRMYIDEKLEGACYTMFAFDVPFGEGQWHDDAIPLVVSIAKQRQLRDLGIVFEDGLPCAYAGTAWVAKRSAAALASSGVAPATLEQWIAGHVKGLLRENASLYLGMQEVRTIVVRAEKDYPDVASEAAKAMTLQRMTEVFRRLVEEGVPVRNVRAILEALAIWAPREKDTVLLTEHVRVALGRYITHRVTAGDSGLDVVLLAPKTEQLIRQSVQQGGGGTYIPVAPERARHMAGQASALGAQSARGAVMVTHMDVRRYVKKMLEPYLPDIAVFSFEELNASVKLNPLGQVEV</sequence>
<dbReference type="InterPro" id="IPR025505">
    <property type="entry name" value="FHIPEP_CS"/>
</dbReference>
<feature type="transmembrane region" description="Helical" evidence="9">
    <location>
        <begin position="88"/>
        <end position="109"/>
    </location>
</feature>
<dbReference type="Gene3D" id="3.40.30.60">
    <property type="entry name" value="FHIPEP family, domain 1"/>
    <property type="match status" value="1"/>
</dbReference>
<dbReference type="PRINTS" id="PR00949">
    <property type="entry name" value="TYPE3IMAPROT"/>
</dbReference>
<name>A0A6N6W2S0_9BURK</name>
<comment type="subcellular location">
    <subcellularLocation>
        <location evidence="1">Cell inner membrane</location>
        <topology evidence="1">Multi-pass membrane protein</topology>
    </subcellularLocation>
</comment>
<evidence type="ECO:0000256" key="5">
    <source>
        <dbReference type="ARBA" id="ARBA00022519"/>
    </source>
</evidence>
<dbReference type="EMBL" id="VOSW01000107">
    <property type="protein sequence ID" value="KAE8754875.1"/>
    <property type="molecule type" value="Genomic_DNA"/>
</dbReference>
<dbReference type="Gene3D" id="1.10.8.540">
    <property type="entry name" value="FHIPEP family, domain 3"/>
    <property type="match status" value="1"/>
</dbReference>
<keyword evidence="4" id="KW-1003">Cell membrane</keyword>
<dbReference type="Gene3D" id="3.40.50.12790">
    <property type="entry name" value="FHIPEP family, domain 4"/>
    <property type="match status" value="1"/>
</dbReference>
<feature type="transmembrane region" description="Helical" evidence="9">
    <location>
        <begin position="216"/>
        <end position="237"/>
    </location>
</feature>
<dbReference type="PANTHER" id="PTHR30161:SF2">
    <property type="entry name" value="INVASION PROTEIN INVA"/>
    <property type="match status" value="1"/>
</dbReference>
<dbReference type="Proteomes" id="UP000463700">
    <property type="component" value="Unassembled WGS sequence"/>
</dbReference>
<evidence type="ECO:0000256" key="6">
    <source>
        <dbReference type="ARBA" id="ARBA00022692"/>
    </source>
</evidence>
<evidence type="ECO:0000256" key="9">
    <source>
        <dbReference type="SAM" id="Phobius"/>
    </source>
</evidence>
<keyword evidence="7 9" id="KW-1133">Transmembrane helix</keyword>
<accession>A0A6N6W2S0</accession>
<organism evidence="10 11">
    <name type="scientific">Paraburkholderia madseniana</name>
    <dbReference type="NCBI Taxonomy" id="2599607"/>
    <lineage>
        <taxon>Bacteria</taxon>
        <taxon>Pseudomonadati</taxon>
        <taxon>Pseudomonadota</taxon>
        <taxon>Betaproteobacteria</taxon>
        <taxon>Burkholderiales</taxon>
        <taxon>Burkholderiaceae</taxon>
        <taxon>Paraburkholderia</taxon>
    </lineage>
</organism>
<evidence type="ECO:0000313" key="11">
    <source>
        <dbReference type="Proteomes" id="UP000463700"/>
    </source>
</evidence>
<dbReference type="PROSITE" id="PS00994">
    <property type="entry name" value="FHIPEP"/>
    <property type="match status" value="1"/>
</dbReference>
<evidence type="ECO:0000256" key="3">
    <source>
        <dbReference type="ARBA" id="ARBA00022448"/>
    </source>
</evidence>
<evidence type="ECO:0000313" key="10">
    <source>
        <dbReference type="EMBL" id="KAE8754875.1"/>
    </source>
</evidence>
<keyword evidence="8 9" id="KW-0472">Membrane</keyword>
<feature type="transmembrane region" description="Helical" evidence="9">
    <location>
        <begin position="58"/>
        <end position="76"/>
    </location>
</feature>
<dbReference type="InterPro" id="IPR042193">
    <property type="entry name" value="FHIPEP_3"/>
</dbReference>
<feature type="transmembrane region" description="Helical" evidence="9">
    <location>
        <begin position="33"/>
        <end position="52"/>
    </location>
</feature>
<dbReference type="AlphaFoldDB" id="A0A6N6W2S0"/>
<dbReference type="GO" id="GO:0005886">
    <property type="term" value="C:plasma membrane"/>
    <property type="evidence" value="ECO:0007669"/>
    <property type="project" value="UniProtKB-SubCell"/>
</dbReference>
<keyword evidence="5" id="KW-0997">Cell inner membrane</keyword>
<keyword evidence="6 9" id="KW-0812">Transmembrane</keyword>
<dbReference type="InterPro" id="IPR042196">
    <property type="entry name" value="FHIPEP_4"/>
</dbReference>
<dbReference type="InterPro" id="IPR006302">
    <property type="entry name" value="T3SS_HrcV"/>
</dbReference>